<evidence type="ECO:0000313" key="2">
    <source>
        <dbReference type="Proteomes" id="UP000308901"/>
    </source>
</evidence>
<comment type="caution">
    <text evidence="1">The sequence shown here is derived from an EMBL/GenBank/DDBJ whole genome shotgun (WGS) entry which is preliminary data.</text>
</comment>
<dbReference type="EMBL" id="VANU01000008">
    <property type="protein sequence ID" value="TLP35517.1"/>
    <property type="molecule type" value="Genomic_DNA"/>
</dbReference>
<keyword evidence="2" id="KW-1185">Reference proteome</keyword>
<dbReference type="OrthoDB" id="799792at2"/>
<reference evidence="1 2" key="1">
    <citation type="submission" date="2019-05" db="EMBL/GenBank/DDBJ databases">
        <title>Arcobacter sp. nov., isolated from sea sediment.</title>
        <authorList>
            <person name="Kim W."/>
        </authorList>
    </citation>
    <scope>NUCLEOTIDE SEQUENCE [LARGE SCALE GENOMIC DNA]</scope>
    <source>
        <strain evidence="1 2">CAU 1517</strain>
    </source>
</reference>
<evidence type="ECO:0000313" key="1">
    <source>
        <dbReference type="EMBL" id="TLP35517.1"/>
    </source>
</evidence>
<accession>A0A5R8XWY0</accession>
<proteinExistence type="predicted"/>
<name>A0A5R8XWY0_9BACT</name>
<dbReference type="Proteomes" id="UP000308901">
    <property type="component" value="Unassembled WGS sequence"/>
</dbReference>
<dbReference type="RefSeq" id="WP_138153765.1">
    <property type="nucleotide sequence ID" value="NZ_VANU01000008.1"/>
</dbReference>
<sequence>MSGSNSSGRSFTGGGSSFIGGLTSGGGSGSSGGSFQSCSKLKGSTKVISPTMTYFSTVKIGEILKVELDEDMIVLVNKSNDQVGGINPPWVIDLIECIKQGNKYIAKIMKINGAAIDVFVEMV</sequence>
<organism evidence="1 2">
    <name type="scientific">Arcobacter arenosus</name>
    <dbReference type="NCBI Taxonomy" id="2576037"/>
    <lineage>
        <taxon>Bacteria</taxon>
        <taxon>Pseudomonadati</taxon>
        <taxon>Campylobacterota</taxon>
        <taxon>Epsilonproteobacteria</taxon>
        <taxon>Campylobacterales</taxon>
        <taxon>Arcobacteraceae</taxon>
        <taxon>Arcobacter</taxon>
    </lineage>
</organism>
<dbReference type="AlphaFoldDB" id="A0A5R8XWY0"/>
<gene>
    <name evidence="1" type="ORF">FDK22_14810</name>
</gene>
<protein>
    <submittedName>
        <fullName evidence="1">Uncharacterized protein</fullName>
    </submittedName>
</protein>